<gene>
    <name evidence="1" type="ORF">DWX27_00675</name>
</gene>
<accession>A0AAQ0LVS8</accession>
<name>A0AAQ0LVS8_9BACE</name>
<comment type="caution">
    <text evidence="1">The sequence shown here is derived from an EMBL/GenBank/DDBJ whole genome shotgun (WGS) entry which is preliminary data.</text>
</comment>
<dbReference type="Gene3D" id="3.40.50.2000">
    <property type="entry name" value="Glycogen Phosphorylase B"/>
    <property type="match status" value="1"/>
</dbReference>
<dbReference type="RefSeq" id="WP_118448121.1">
    <property type="nucleotide sequence ID" value="NZ_QRWT01000001.1"/>
</dbReference>
<evidence type="ECO:0000313" key="2">
    <source>
        <dbReference type="Proteomes" id="UP000284772"/>
    </source>
</evidence>
<organism evidence="1 2">
    <name type="scientific">Bacteroides intestinalis</name>
    <dbReference type="NCBI Taxonomy" id="329854"/>
    <lineage>
        <taxon>Bacteria</taxon>
        <taxon>Pseudomonadati</taxon>
        <taxon>Bacteroidota</taxon>
        <taxon>Bacteroidia</taxon>
        <taxon>Bacteroidales</taxon>
        <taxon>Bacteroidaceae</taxon>
        <taxon>Bacteroides</taxon>
    </lineage>
</organism>
<dbReference type="SUPFAM" id="SSF53756">
    <property type="entry name" value="UDP-Glycosyltransferase/glycogen phosphorylase"/>
    <property type="match status" value="1"/>
</dbReference>
<dbReference type="Proteomes" id="UP000284772">
    <property type="component" value="Unassembled WGS sequence"/>
</dbReference>
<sequence length="375" mass="43307">MRILIIGEYSAFAKNLSSGLKKLDHTVLVFSWGDGFKEIKDEGSVNINVSNYRCLGIQIKKSHKLRSLFASLDLQRVVRKLSVQEKWDIVLVINSSFLRKEHQIWKPLFSKSMIISLIQDPSNIFLSACGNDVVYDSYMPMLGRKGKEQKRFTPDVERNELKLYNDYQTYISKVIPVTYSYAEAYRKSLYGKCFHLLPTIPLPIDISKLDFGNEISDRIVIFHGINRPFKGTKIIMKAMGMLKAKYPNKVEVIAKGKMPLSEYLDLMKRTNIVVDQCNSISYGMNALYAMAMGKVVLSGNEPVNLKEFNVDYIPVVNICPNEEQIFQELERLILDRNLIVQLSHESRKYVEKNHDCMIIAKRYLEQFRVYVDTQV</sequence>
<reference evidence="1 2" key="1">
    <citation type="submission" date="2018-08" db="EMBL/GenBank/DDBJ databases">
        <title>A genome reference for cultivated species of the human gut microbiota.</title>
        <authorList>
            <person name="Zou Y."/>
            <person name="Xue W."/>
            <person name="Luo G."/>
        </authorList>
    </citation>
    <scope>NUCLEOTIDE SEQUENCE [LARGE SCALE GENOMIC DNA]</scope>
    <source>
        <strain evidence="1 2">AF19-10AC</strain>
    </source>
</reference>
<protein>
    <recommendedName>
        <fullName evidence="3">Glycosyltransferase family 1 protein</fullName>
    </recommendedName>
</protein>
<dbReference type="EMBL" id="QRWT01000001">
    <property type="protein sequence ID" value="RGT58261.1"/>
    <property type="molecule type" value="Genomic_DNA"/>
</dbReference>
<evidence type="ECO:0008006" key="3">
    <source>
        <dbReference type="Google" id="ProtNLM"/>
    </source>
</evidence>
<dbReference type="AlphaFoldDB" id="A0AAQ0LVS8"/>
<evidence type="ECO:0000313" key="1">
    <source>
        <dbReference type="EMBL" id="RGT58261.1"/>
    </source>
</evidence>
<proteinExistence type="predicted"/>